<dbReference type="Proteomes" id="UP000290572">
    <property type="component" value="Unassembled WGS sequence"/>
</dbReference>
<keyword evidence="10" id="KW-1267">Proteomics identification</keyword>
<name>A0A498LXY1_LABRO</name>
<dbReference type="GO" id="GO:0034447">
    <property type="term" value="P:very-low-density lipoprotein particle clearance"/>
    <property type="evidence" value="ECO:0007669"/>
    <property type="project" value="TreeGrafter"/>
</dbReference>
<keyword evidence="9" id="KW-1185">Reference proteome</keyword>
<dbReference type="GO" id="GO:0006869">
    <property type="term" value="P:lipid transport"/>
    <property type="evidence" value="ECO:0007669"/>
    <property type="project" value="UniProtKB-KW"/>
</dbReference>
<reference evidence="8 9" key="1">
    <citation type="submission" date="2018-03" db="EMBL/GenBank/DDBJ databases">
        <title>Draft genome sequence of Rohu Carp (Labeo rohita).</title>
        <authorList>
            <person name="Das P."/>
            <person name="Kushwaha B."/>
            <person name="Joshi C.G."/>
            <person name="Kumar D."/>
            <person name="Nagpure N.S."/>
            <person name="Sahoo L."/>
            <person name="Das S.P."/>
            <person name="Bit A."/>
            <person name="Patnaik S."/>
            <person name="Meher P.K."/>
            <person name="Jayasankar P."/>
            <person name="Koringa P.G."/>
            <person name="Patel N.V."/>
            <person name="Hinsu A.T."/>
            <person name="Kumar R."/>
            <person name="Pandey M."/>
            <person name="Agarwal S."/>
            <person name="Srivastava S."/>
            <person name="Singh M."/>
            <person name="Iquebal M.A."/>
            <person name="Jaiswal S."/>
            <person name="Angadi U.B."/>
            <person name="Kumar N."/>
            <person name="Raza M."/>
            <person name="Shah T.M."/>
            <person name="Rai A."/>
            <person name="Jena J.K."/>
        </authorList>
    </citation>
    <scope>NUCLEOTIDE SEQUENCE [LARGE SCALE GENOMIC DNA]</scope>
    <source>
        <strain evidence="8">DASCIFA01</strain>
        <tissue evidence="8">Testis</tissue>
    </source>
</reference>
<dbReference type="GO" id="GO:0005504">
    <property type="term" value="F:fatty acid binding"/>
    <property type="evidence" value="ECO:0007669"/>
    <property type="project" value="TreeGrafter"/>
</dbReference>
<dbReference type="EMBL" id="QBIY01013213">
    <property type="protein sequence ID" value="RXN10255.1"/>
    <property type="molecule type" value="Genomic_DNA"/>
</dbReference>
<evidence type="ECO:0000256" key="5">
    <source>
        <dbReference type="ARBA" id="ARBA00022729"/>
    </source>
</evidence>
<comment type="similarity">
    <text evidence="2">Belongs to the apolipoprotein C1 family.</text>
</comment>
<dbReference type="GO" id="GO:0010916">
    <property type="term" value="P:negative regulation of very-low-density lipoprotein particle clearance"/>
    <property type="evidence" value="ECO:0007669"/>
    <property type="project" value="TreeGrafter"/>
</dbReference>
<dbReference type="GO" id="GO:0034364">
    <property type="term" value="C:high-density lipoprotein particle"/>
    <property type="evidence" value="ECO:0007669"/>
    <property type="project" value="TreeGrafter"/>
</dbReference>
<keyword evidence="3" id="KW-0813">Transport</keyword>
<evidence type="ECO:0000256" key="6">
    <source>
        <dbReference type="ARBA" id="ARBA00023055"/>
    </source>
</evidence>
<evidence type="ECO:0000313" key="9">
    <source>
        <dbReference type="Proteomes" id="UP000290572"/>
    </source>
</evidence>
<evidence type="ECO:0000256" key="1">
    <source>
        <dbReference type="ARBA" id="ARBA00004613"/>
    </source>
</evidence>
<evidence type="ECO:0000256" key="2">
    <source>
        <dbReference type="ARBA" id="ARBA00009204"/>
    </source>
</evidence>
<protein>
    <submittedName>
        <fullName evidence="8">14 kDa apolipo</fullName>
    </submittedName>
</protein>
<dbReference type="GO" id="GO:0032375">
    <property type="term" value="P:negative regulation of cholesterol transport"/>
    <property type="evidence" value="ECO:0007669"/>
    <property type="project" value="TreeGrafter"/>
</dbReference>
<dbReference type="GO" id="GO:0042157">
    <property type="term" value="P:lipoprotein metabolic process"/>
    <property type="evidence" value="ECO:0007669"/>
    <property type="project" value="InterPro"/>
</dbReference>
<evidence type="ECO:0000256" key="7">
    <source>
        <dbReference type="SAM" id="SignalP"/>
    </source>
</evidence>
<evidence type="ECO:0000256" key="3">
    <source>
        <dbReference type="ARBA" id="ARBA00022448"/>
    </source>
</evidence>
<accession>A0A498LXY1</accession>
<dbReference type="Pfam" id="PF04691">
    <property type="entry name" value="ApoC-I"/>
    <property type="match status" value="1"/>
</dbReference>
<proteinExistence type="evidence at protein level"/>
<organism evidence="8 9">
    <name type="scientific">Labeo rohita</name>
    <name type="common">Indian major carp</name>
    <name type="synonym">Cyprinus rohita</name>
    <dbReference type="NCBI Taxonomy" id="84645"/>
    <lineage>
        <taxon>Eukaryota</taxon>
        <taxon>Metazoa</taxon>
        <taxon>Chordata</taxon>
        <taxon>Craniata</taxon>
        <taxon>Vertebrata</taxon>
        <taxon>Euteleostomi</taxon>
        <taxon>Actinopterygii</taxon>
        <taxon>Neopterygii</taxon>
        <taxon>Teleostei</taxon>
        <taxon>Ostariophysi</taxon>
        <taxon>Cypriniformes</taxon>
        <taxon>Cyprinidae</taxon>
        <taxon>Labeoninae</taxon>
        <taxon>Labeonini</taxon>
        <taxon>Labeo</taxon>
    </lineage>
</organism>
<dbReference type="PANTHER" id="PTHR16565:SF2">
    <property type="entry name" value="APOLIPOPROTEIN C-I"/>
    <property type="match status" value="1"/>
</dbReference>
<comment type="subcellular location">
    <subcellularLocation>
        <location evidence="1">Secreted</location>
    </subcellularLocation>
</comment>
<keyword evidence="5 7" id="KW-0732">Signal</keyword>
<dbReference type="GO" id="GO:0034361">
    <property type="term" value="C:very-low-density lipoprotein particle"/>
    <property type="evidence" value="ECO:0007669"/>
    <property type="project" value="TreeGrafter"/>
</dbReference>
<dbReference type="GO" id="GO:0050995">
    <property type="term" value="P:negative regulation of lipid catabolic process"/>
    <property type="evidence" value="ECO:0007669"/>
    <property type="project" value="TreeGrafter"/>
</dbReference>
<dbReference type="InterPro" id="IPR043081">
    <property type="entry name" value="ApoC-1_sf"/>
</dbReference>
<dbReference type="PANTHER" id="PTHR16565">
    <property type="entry name" value="APOLIPOPROTEIN C-I"/>
    <property type="match status" value="1"/>
</dbReference>
<keyword evidence="4" id="KW-0964">Secreted</keyword>
<dbReference type="STRING" id="84645.A0A498LXY1"/>
<evidence type="ECO:0000256" key="4">
    <source>
        <dbReference type="ARBA" id="ARBA00022525"/>
    </source>
</evidence>
<evidence type="ECO:0000313" key="8">
    <source>
        <dbReference type="EMBL" id="RXN10255.1"/>
    </source>
</evidence>
<dbReference type="InterPro" id="IPR006781">
    <property type="entry name" value="ApoC-I"/>
</dbReference>
<evidence type="ECO:0007829" key="10">
    <source>
        <dbReference type="PeptideAtlas" id="A0A498LXY1"/>
    </source>
</evidence>
<dbReference type="GO" id="GO:0004859">
    <property type="term" value="F:phospholipase inhibitor activity"/>
    <property type="evidence" value="ECO:0007669"/>
    <property type="project" value="TreeGrafter"/>
</dbReference>
<feature type="signal peptide" evidence="7">
    <location>
        <begin position="1"/>
        <end position="20"/>
    </location>
</feature>
<comment type="caution">
    <text evidence="8">The sequence shown here is derived from an EMBL/GenBank/DDBJ whole genome shotgun (WGS) entry which is preliminary data.</text>
</comment>
<keyword evidence="6" id="KW-0445">Lipid transport</keyword>
<gene>
    <name evidence="8" type="ORF">ROHU_030833</name>
</gene>
<dbReference type="Gene3D" id="4.10.260.30">
    <property type="entry name" value="Apolipoprotein C-I"/>
    <property type="match status" value="1"/>
</dbReference>
<sequence>MKLYLAAAVLMLVLAVHTEAQEEPTLEQQFAKFQTQVKEIADDLTEKTKTTFEQIENSEFAIKTKNWFTEQFEKMSRLIVFVLVVTLQVCLTSSNPLPTSAPDNPGLLERAKQAYRDTKTKVLNVGSTVAGFAGMYYEEHLKPVTDPYVEWAKERAVSVCVRATPEPDKELVEKYEGLKATFIKRLVVAAEKLKEALQPLLEGSPTGSQAKEIIEELQKSPRVQSAVKIISGVASELEPVVEKGRLSLLGVYGHYLRPYVGEHLDKAIKNIQPVLDTVLPHEG</sequence>
<feature type="chain" id="PRO_5019753636" evidence="7">
    <location>
        <begin position="21"/>
        <end position="283"/>
    </location>
</feature>
<dbReference type="AlphaFoldDB" id="A0A498LXY1"/>
<dbReference type="GO" id="GO:0006641">
    <property type="term" value="P:triglyceride metabolic process"/>
    <property type="evidence" value="ECO:0007669"/>
    <property type="project" value="TreeGrafter"/>
</dbReference>